<reference evidence="2" key="1">
    <citation type="submission" date="2023-06" db="EMBL/GenBank/DDBJ databases">
        <title>Genome-scale phylogeny and comparative genomics of the fungal order Sordariales.</title>
        <authorList>
            <consortium name="Lawrence Berkeley National Laboratory"/>
            <person name="Hensen N."/>
            <person name="Bonometti L."/>
            <person name="Westerberg I."/>
            <person name="Brannstrom I.O."/>
            <person name="Guillou S."/>
            <person name="Cros-Aarteil S."/>
            <person name="Calhoun S."/>
            <person name="Haridas S."/>
            <person name="Kuo A."/>
            <person name="Mondo S."/>
            <person name="Pangilinan J."/>
            <person name="Riley R."/>
            <person name="Labutti K."/>
            <person name="Andreopoulos B."/>
            <person name="Lipzen A."/>
            <person name="Chen C."/>
            <person name="Yanf M."/>
            <person name="Daum C."/>
            <person name="Ng V."/>
            <person name="Clum A."/>
            <person name="Steindorff A."/>
            <person name="Ohm R."/>
            <person name="Martin F."/>
            <person name="Silar P."/>
            <person name="Natvig D."/>
            <person name="Lalanne C."/>
            <person name="Gautier V."/>
            <person name="Ament-Velasquez S.L."/>
            <person name="Kruys A."/>
            <person name="Hutchinson M.I."/>
            <person name="Powell A.J."/>
            <person name="Barry K."/>
            <person name="Miller A.N."/>
            <person name="Grigoriev I.V."/>
            <person name="Debuchy R."/>
            <person name="Gladieux P."/>
            <person name="Thoren M.H."/>
            <person name="Johannesson H."/>
        </authorList>
    </citation>
    <scope>NUCLEOTIDE SEQUENCE</scope>
    <source>
        <strain evidence="2">SMH4607-1</strain>
    </source>
</reference>
<evidence type="ECO:0000313" key="3">
    <source>
        <dbReference type="Proteomes" id="UP001172102"/>
    </source>
</evidence>
<gene>
    <name evidence="2" type="ORF">B0H67DRAFT_641114</name>
</gene>
<accession>A0AA40AZ20</accession>
<name>A0AA40AZ20_9PEZI</name>
<dbReference type="EMBL" id="JAUKUA010000002">
    <property type="protein sequence ID" value="KAK0724600.1"/>
    <property type="molecule type" value="Genomic_DNA"/>
</dbReference>
<evidence type="ECO:0000256" key="1">
    <source>
        <dbReference type="SAM" id="SignalP"/>
    </source>
</evidence>
<proteinExistence type="predicted"/>
<dbReference type="Proteomes" id="UP001172102">
    <property type="component" value="Unassembled WGS sequence"/>
</dbReference>
<protein>
    <submittedName>
        <fullName evidence="2">Uncharacterized protein</fullName>
    </submittedName>
</protein>
<dbReference type="AlphaFoldDB" id="A0AA40AZ20"/>
<feature type="signal peptide" evidence="1">
    <location>
        <begin position="1"/>
        <end position="16"/>
    </location>
</feature>
<feature type="chain" id="PRO_5041283750" evidence="1">
    <location>
        <begin position="17"/>
        <end position="189"/>
    </location>
</feature>
<evidence type="ECO:0000313" key="2">
    <source>
        <dbReference type="EMBL" id="KAK0724600.1"/>
    </source>
</evidence>
<comment type="caution">
    <text evidence="2">The sequence shown here is derived from an EMBL/GenBank/DDBJ whole genome shotgun (WGS) entry which is preliminary data.</text>
</comment>
<organism evidence="2 3">
    <name type="scientific">Lasiosphaeris hirsuta</name>
    <dbReference type="NCBI Taxonomy" id="260670"/>
    <lineage>
        <taxon>Eukaryota</taxon>
        <taxon>Fungi</taxon>
        <taxon>Dikarya</taxon>
        <taxon>Ascomycota</taxon>
        <taxon>Pezizomycotina</taxon>
        <taxon>Sordariomycetes</taxon>
        <taxon>Sordariomycetidae</taxon>
        <taxon>Sordariales</taxon>
        <taxon>Lasiosphaeriaceae</taxon>
        <taxon>Lasiosphaeris</taxon>
    </lineage>
</organism>
<keyword evidence="3" id="KW-1185">Reference proteome</keyword>
<sequence>MHPLAVTSLLLAPAAAQSIAWGDLSTKDSPYGIPAKIFAQVTSSPRSANTFAANGYNTSISAGPTIATGYDTRLEGWDLHFNVTADVSRAESDDDTIVKSQFFEATTLAISSPASLSGPGFNSEQRAANASSDGECLDLVIPISCEGHFVDGVGSAYELTDPSDVDNGIQGRSVPILAAGSAPYAEWGN</sequence>
<keyword evidence="1" id="KW-0732">Signal</keyword>